<gene>
    <name evidence="1" type="ORF">HNQ92_001496</name>
</gene>
<evidence type="ECO:0000313" key="1">
    <source>
        <dbReference type="EMBL" id="MBB5283370.1"/>
    </source>
</evidence>
<organism evidence="1 2">
    <name type="scientific">Rhabdobacter roseus</name>
    <dbReference type="NCBI Taxonomy" id="1655419"/>
    <lineage>
        <taxon>Bacteria</taxon>
        <taxon>Pseudomonadati</taxon>
        <taxon>Bacteroidota</taxon>
        <taxon>Cytophagia</taxon>
        <taxon>Cytophagales</taxon>
        <taxon>Cytophagaceae</taxon>
        <taxon>Rhabdobacter</taxon>
    </lineage>
</organism>
<sequence length="151" mass="17218">MKRFLNFATIFTLLWLSTGCERNNPEPNAKLTPQERTLVNYPWRLVDVTDANGRSIPQNQLNLETQLIYLFDIQFFENNITKALDRVSRQVINGGTWYLVEDAKVLDVEVSQFKGKFAVGELSSSKLTLKNKVPVNGVEQDANLVFQPVVQ</sequence>
<dbReference type="PROSITE" id="PS51257">
    <property type="entry name" value="PROKAR_LIPOPROTEIN"/>
    <property type="match status" value="1"/>
</dbReference>
<dbReference type="RefSeq" id="WP_184172702.1">
    <property type="nucleotide sequence ID" value="NZ_JACHGF010000002.1"/>
</dbReference>
<dbReference type="AlphaFoldDB" id="A0A840TTP9"/>
<comment type="caution">
    <text evidence="1">The sequence shown here is derived from an EMBL/GenBank/DDBJ whole genome shotgun (WGS) entry which is preliminary data.</text>
</comment>
<protein>
    <recommendedName>
        <fullName evidence="3">Lipoprotein</fullName>
    </recommendedName>
</protein>
<name>A0A840TTP9_9BACT</name>
<reference evidence="1 2" key="1">
    <citation type="submission" date="2020-08" db="EMBL/GenBank/DDBJ databases">
        <title>Genomic Encyclopedia of Type Strains, Phase IV (KMG-IV): sequencing the most valuable type-strain genomes for metagenomic binning, comparative biology and taxonomic classification.</title>
        <authorList>
            <person name="Goeker M."/>
        </authorList>
    </citation>
    <scope>NUCLEOTIDE SEQUENCE [LARGE SCALE GENOMIC DNA]</scope>
    <source>
        <strain evidence="1 2">DSM 105074</strain>
    </source>
</reference>
<evidence type="ECO:0008006" key="3">
    <source>
        <dbReference type="Google" id="ProtNLM"/>
    </source>
</evidence>
<keyword evidence="2" id="KW-1185">Reference proteome</keyword>
<dbReference type="Proteomes" id="UP000557307">
    <property type="component" value="Unassembled WGS sequence"/>
</dbReference>
<proteinExistence type="predicted"/>
<dbReference type="EMBL" id="JACHGF010000002">
    <property type="protein sequence ID" value="MBB5283370.1"/>
    <property type="molecule type" value="Genomic_DNA"/>
</dbReference>
<accession>A0A840TTP9</accession>
<evidence type="ECO:0000313" key="2">
    <source>
        <dbReference type="Proteomes" id="UP000557307"/>
    </source>
</evidence>